<keyword evidence="3 14" id="KW-0813">Transport</keyword>
<feature type="transmembrane region" description="Helical" evidence="14">
    <location>
        <begin position="247"/>
        <end position="271"/>
    </location>
</feature>
<keyword evidence="11 14" id="KW-0739">Sodium transport</keyword>
<evidence type="ECO:0000256" key="12">
    <source>
        <dbReference type="ARBA" id="ARBA00033708"/>
    </source>
</evidence>
<dbReference type="InterPro" id="IPR018212">
    <property type="entry name" value="Na/solute_symporter_CS"/>
</dbReference>
<keyword evidence="7 14" id="KW-1133">Transmembrane helix</keyword>
<organism evidence="15 16">
    <name type="scientific">Zhihengliuella halotolerans</name>
    <dbReference type="NCBI Taxonomy" id="370736"/>
    <lineage>
        <taxon>Bacteria</taxon>
        <taxon>Bacillati</taxon>
        <taxon>Actinomycetota</taxon>
        <taxon>Actinomycetes</taxon>
        <taxon>Micrococcales</taxon>
        <taxon>Micrococcaceae</taxon>
        <taxon>Zhihengliuella</taxon>
    </lineage>
</organism>
<dbReference type="PROSITE" id="PS50283">
    <property type="entry name" value="NA_SOLUT_SYMP_3"/>
    <property type="match status" value="1"/>
</dbReference>
<reference evidence="15 16" key="1">
    <citation type="submission" date="2019-02" db="EMBL/GenBank/DDBJ databases">
        <title>Sequencing the genomes of 1000 actinobacteria strains.</title>
        <authorList>
            <person name="Klenk H.-P."/>
        </authorList>
    </citation>
    <scope>NUCLEOTIDE SEQUENCE [LARGE SCALE GENOMIC DNA]</scope>
    <source>
        <strain evidence="15 16">DSM 17364</strain>
    </source>
</reference>
<feature type="transmembrane region" description="Helical" evidence="14">
    <location>
        <begin position="440"/>
        <end position="457"/>
    </location>
</feature>
<dbReference type="Gene3D" id="1.20.1730.10">
    <property type="entry name" value="Sodium/glucose cotransporter"/>
    <property type="match status" value="1"/>
</dbReference>
<comment type="similarity">
    <text evidence="2 13">Belongs to the sodium:solute symporter (SSF) (TC 2.A.21) family.</text>
</comment>
<dbReference type="GO" id="GO:0005886">
    <property type="term" value="C:plasma membrane"/>
    <property type="evidence" value="ECO:0007669"/>
    <property type="project" value="UniProtKB-SubCell"/>
</dbReference>
<dbReference type="InterPro" id="IPR001734">
    <property type="entry name" value="Na/solute_symporter"/>
</dbReference>
<feature type="transmembrane region" description="Helical" evidence="14">
    <location>
        <begin position="385"/>
        <end position="407"/>
    </location>
</feature>
<sequence length="503" mass="53423">MSTTADTSTVIVFLVYLLAVLLIGTWAYRKNTGMSDFAIGGRRLGTFVTAVSAKATDSSQWVFFGLPGAFYLSGMSNIWLIVGLTLGFYLSWRILAGRLREYSAKYSDWRSQEAGESVTLPGFFANRFHHNSLRWVSALAIIFFYVIYLGSAFIATGVIFSKIFGTSTTTGTLVGAAVVMIYSSLGGYLASSYTDVIQGFIMFFSLMILSIVAIAKVGGVGGLVNAVQAENPDLGSALAGVALVDGSWQTVSSVSFVAVVSGLAWAVGYFGSPHILARFMGMRKVESARNGARVGVFLSITLLGSAAVIGFSAIAIFGTDLANPEDAYISLVSELMPTWVAGIFLAGVLSAVMSTADSQLVVASATLTEDFYRTFMNREAPERQLIWLSRVAVLLCTAIGVVVALQGGKVLDLVGYAWAGFGASFGPVLLAALYSRRTTWFGALLSIIAGGATVALYRQFDTIGLYELIPGFIAGLLGLWIGNRFGPKQNAAVTGSFDVVTAK</sequence>
<evidence type="ECO:0000256" key="11">
    <source>
        <dbReference type="ARBA" id="ARBA00023201"/>
    </source>
</evidence>
<feature type="transmembrane region" description="Helical" evidence="14">
    <location>
        <begin position="292"/>
        <end position="319"/>
    </location>
</feature>
<keyword evidence="4 14" id="KW-1003">Cell membrane</keyword>
<evidence type="ECO:0000256" key="9">
    <source>
        <dbReference type="ARBA" id="ARBA00023065"/>
    </source>
</evidence>
<feature type="transmembrane region" description="Helical" evidence="14">
    <location>
        <begin position="413"/>
        <end position="433"/>
    </location>
</feature>
<comment type="subcellular location">
    <subcellularLocation>
        <location evidence="1 14">Cell membrane</location>
        <topology evidence="1 14">Multi-pass membrane protein</topology>
    </subcellularLocation>
</comment>
<evidence type="ECO:0000256" key="13">
    <source>
        <dbReference type="RuleBase" id="RU362091"/>
    </source>
</evidence>
<feature type="transmembrane region" description="Helical" evidence="14">
    <location>
        <begin position="463"/>
        <end position="481"/>
    </location>
</feature>
<evidence type="ECO:0000256" key="4">
    <source>
        <dbReference type="ARBA" id="ARBA00022475"/>
    </source>
</evidence>
<comment type="function">
    <text evidence="14">Catalyzes the sodium-dependent uptake of extracellular L-proline.</text>
</comment>
<evidence type="ECO:0000256" key="5">
    <source>
        <dbReference type="ARBA" id="ARBA00022692"/>
    </source>
</evidence>
<feature type="transmembrane region" description="Helical" evidence="14">
    <location>
        <begin position="7"/>
        <end position="28"/>
    </location>
</feature>
<keyword evidence="8 14" id="KW-0915">Sodium</keyword>
<keyword evidence="6 14" id="KW-0769">Symport</keyword>
<evidence type="ECO:0000313" key="15">
    <source>
        <dbReference type="EMBL" id="RZU60474.1"/>
    </source>
</evidence>
<feature type="transmembrane region" description="Helical" evidence="14">
    <location>
        <begin position="135"/>
        <end position="160"/>
    </location>
</feature>
<gene>
    <name evidence="15" type="ORF">EV380_0004</name>
</gene>
<dbReference type="AlphaFoldDB" id="A0A4Q8A974"/>
<evidence type="ECO:0000256" key="6">
    <source>
        <dbReference type="ARBA" id="ARBA00022847"/>
    </source>
</evidence>
<feature type="transmembrane region" description="Helical" evidence="14">
    <location>
        <begin position="172"/>
        <end position="191"/>
    </location>
</feature>
<dbReference type="InterPro" id="IPR011851">
    <property type="entry name" value="Na/Pro_symporter"/>
</dbReference>
<evidence type="ECO:0000256" key="2">
    <source>
        <dbReference type="ARBA" id="ARBA00006434"/>
    </source>
</evidence>
<dbReference type="CDD" id="cd11475">
    <property type="entry name" value="SLC5sbd_PutP"/>
    <property type="match status" value="1"/>
</dbReference>
<protein>
    <recommendedName>
        <fullName evidence="14">Sodium/proline symporter</fullName>
    </recommendedName>
    <alternativeName>
        <fullName evidence="14">Proline permease</fullName>
    </alternativeName>
</protein>
<proteinExistence type="inferred from homology"/>
<feature type="transmembrane region" description="Helical" evidence="14">
    <location>
        <begin position="203"/>
        <end position="227"/>
    </location>
</feature>
<keyword evidence="10 14" id="KW-0472">Membrane</keyword>
<comment type="caution">
    <text evidence="15">The sequence shown here is derived from an EMBL/GenBank/DDBJ whole genome shotgun (WGS) entry which is preliminary data.</text>
</comment>
<dbReference type="PANTHER" id="PTHR48086:SF3">
    <property type="entry name" value="SODIUM_PROLINE SYMPORTER"/>
    <property type="match status" value="1"/>
</dbReference>
<evidence type="ECO:0000256" key="7">
    <source>
        <dbReference type="ARBA" id="ARBA00022989"/>
    </source>
</evidence>
<dbReference type="GO" id="GO:0031402">
    <property type="term" value="F:sodium ion binding"/>
    <property type="evidence" value="ECO:0007669"/>
    <property type="project" value="UniProtKB-UniRule"/>
</dbReference>
<dbReference type="EMBL" id="SHLA01000001">
    <property type="protein sequence ID" value="RZU60474.1"/>
    <property type="molecule type" value="Genomic_DNA"/>
</dbReference>
<keyword evidence="5 14" id="KW-0812">Transmembrane</keyword>
<dbReference type="Proteomes" id="UP000292685">
    <property type="component" value="Unassembled WGS sequence"/>
</dbReference>
<evidence type="ECO:0000256" key="1">
    <source>
        <dbReference type="ARBA" id="ARBA00004651"/>
    </source>
</evidence>
<dbReference type="Pfam" id="PF00474">
    <property type="entry name" value="SSF"/>
    <property type="match status" value="1"/>
</dbReference>
<dbReference type="NCBIfam" id="TIGR00813">
    <property type="entry name" value="sss"/>
    <property type="match status" value="1"/>
</dbReference>
<keyword evidence="9 14" id="KW-0406">Ion transport</keyword>
<name>A0A4Q8A974_9MICC</name>
<dbReference type="PROSITE" id="PS00457">
    <property type="entry name" value="NA_SOLUT_SYMP_2"/>
    <property type="match status" value="1"/>
</dbReference>
<dbReference type="RefSeq" id="WP_165391852.1">
    <property type="nucleotide sequence ID" value="NZ_SHLA01000001.1"/>
</dbReference>
<keyword evidence="14" id="KW-0029">Amino-acid transport</keyword>
<dbReference type="PANTHER" id="PTHR48086">
    <property type="entry name" value="SODIUM/PROLINE SYMPORTER-RELATED"/>
    <property type="match status" value="1"/>
</dbReference>
<evidence type="ECO:0000256" key="10">
    <source>
        <dbReference type="ARBA" id="ARBA00023136"/>
    </source>
</evidence>
<evidence type="ECO:0000256" key="3">
    <source>
        <dbReference type="ARBA" id="ARBA00022448"/>
    </source>
</evidence>
<accession>A0A4Q8A974</accession>
<dbReference type="InterPro" id="IPR038377">
    <property type="entry name" value="Na/Glc_symporter_sf"/>
</dbReference>
<evidence type="ECO:0000313" key="16">
    <source>
        <dbReference type="Proteomes" id="UP000292685"/>
    </source>
</evidence>
<dbReference type="GO" id="GO:0015824">
    <property type="term" value="P:proline transport"/>
    <property type="evidence" value="ECO:0007669"/>
    <property type="project" value="UniProtKB-UniRule"/>
</dbReference>
<comment type="caution">
    <text evidence="14">Lacks conserved residue(s) required for the propagation of feature annotation.</text>
</comment>
<keyword evidence="16" id="KW-1185">Reference proteome</keyword>
<comment type="catalytic activity">
    <reaction evidence="12">
        <text>L-proline(in) + Na(+)(in) = L-proline(out) + Na(+)(out)</text>
        <dbReference type="Rhea" id="RHEA:28967"/>
        <dbReference type="ChEBI" id="CHEBI:29101"/>
        <dbReference type="ChEBI" id="CHEBI:60039"/>
    </reaction>
</comment>
<evidence type="ECO:0000256" key="14">
    <source>
        <dbReference type="RuleBase" id="RU366012"/>
    </source>
</evidence>
<evidence type="ECO:0000256" key="8">
    <source>
        <dbReference type="ARBA" id="ARBA00023053"/>
    </source>
</evidence>
<dbReference type="InterPro" id="IPR050277">
    <property type="entry name" value="Sodium:Solute_Symporter"/>
</dbReference>
<dbReference type="GO" id="GO:0005298">
    <property type="term" value="F:proline:sodium symporter activity"/>
    <property type="evidence" value="ECO:0007669"/>
    <property type="project" value="UniProtKB-UniRule"/>
</dbReference>
<feature type="transmembrane region" description="Helical" evidence="14">
    <location>
        <begin position="69"/>
        <end position="90"/>
    </location>
</feature>